<dbReference type="PROSITE" id="PS51257">
    <property type="entry name" value="PROKAR_LIPOPROTEIN"/>
    <property type="match status" value="1"/>
</dbReference>
<gene>
    <name evidence="1" type="ORF">BCF55_1905</name>
</gene>
<dbReference type="Proteomes" id="UP000267841">
    <property type="component" value="Unassembled WGS sequence"/>
</dbReference>
<sequence>MNRFFLKCSFLVLNLLLLYSCGIKSDVKPLPKPEYTMLRIGETVYIIPSSNEVIPEGFQRKGSYFLRKEPMHFCFKVKHTKGKEELSCVQEAPTDKITGSVKVLEESVVVTLDREGFYKVYPYNGEIVPKVITDIRGNRLEFKRKYRTYRVAITKVLDGAETYPLVVEVPAKEPPKPQKPEGLKLIVKGGNLYIYWWSKEEEVRFVVYRNGELITPVPTVQNLFVDKLPKRRTLYEVRAVNEFGVESEPAVVVYSP</sequence>
<dbReference type="RefSeq" id="WP_147425020.1">
    <property type="nucleotide sequence ID" value="NZ_RCCJ01000001.1"/>
</dbReference>
<comment type="caution">
    <text evidence="1">The sequence shown here is derived from an EMBL/GenBank/DDBJ whole genome shotgun (WGS) entry which is preliminary data.</text>
</comment>
<keyword evidence="2" id="KW-1185">Reference proteome</keyword>
<evidence type="ECO:0000313" key="2">
    <source>
        <dbReference type="Proteomes" id="UP000267841"/>
    </source>
</evidence>
<dbReference type="OrthoDB" id="13499at2"/>
<organism evidence="1 2">
    <name type="scientific">Hydrogenivirga caldilitoris</name>
    <dbReference type="NCBI Taxonomy" id="246264"/>
    <lineage>
        <taxon>Bacteria</taxon>
        <taxon>Pseudomonadati</taxon>
        <taxon>Aquificota</taxon>
        <taxon>Aquificia</taxon>
        <taxon>Aquificales</taxon>
        <taxon>Aquificaceae</taxon>
        <taxon>Hydrogenivirga</taxon>
    </lineage>
</organism>
<reference evidence="1 2" key="1">
    <citation type="submission" date="2018-10" db="EMBL/GenBank/DDBJ databases">
        <title>Genomic Encyclopedia of Archaeal and Bacterial Type Strains, Phase II (KMG-II): from individual species to whole genera.</title>
        <authorList>
            <person name="Goeker M."/>
        </authorList>
    </citation>
    <scope>NUCLEOTIDE SEQUENCE [LARGE SCALE GENOMIC DNA]</scope>
    <source>
        <strain evidence="1 2">DSM 16510</strain>
    </source>
</reference>
<dbReference type="EMBL" id="RCCJ01000001">
    <property type="protein sequence ID" value="RLJ71599.1"/>
    <property type="molecule type" value="Genomic_DNA"/>
</dbReference>
<evidence type="ECO:0008006" key="3">
    <source>
        <dbReference type="Google" id="ProtNLM"/>
    </source>
</evidence>
<name>A0A497XU99_9AQUI</name>
<dbReference type="AlphaFoldDB" id="A0A497XU99"/>
<protein>
    <recommendedName>
        <fullName evidence="3">Fibronectin type-III domain-containing protein</fullName>
    </recommendedName>
</protein>
<dbReference type="Gene3D" id="2.60.40.10">
    <property type="entry name" value="Immunoglobulins"/>
    <property type="match status" value="1"/>
</dbReference>
<accession>A0A497XU99</accession>
<proteinExistence type="predicted"/>
<dbReference type="InterPro" id="IPR013783">
    <property type="entry name" value="Ig-like_fold"/>
</dbReference>
<evidence type="ECO:0000313" key="1">
    <source>
        <dbReference type="EMBL" id="RLJ71599.1"/>
    </source>
</evidence>